<feature type="compositionally biased region" description="Low complexity" evidence="7">
    <location>
        <begin position="42"/>
        <end position="51"/>
    </location>
</feature>
<gene>
    <name evidence="8" type="primary">btrR2</name>
    <name evidence="8" type="ORF">SRIMR7_33105</name>
</gene>
<comment type="cofactor">
    <cofactor evidence="1">
        <name>pyridoxal 5'-phosphate</name>
        <dbReference type="ChEBI" id="CHEBI:597326"/>
    </cofactor>
</comment>
<dbReference type="PANTHER" id="PTHR30244:SF34">
    <property type="entry name" value="DTDP-4-AMINO-4,6-DIDEOXYGALACTOSE TRANSAMINASE"/>
    <property type="match status" value="1"/>
</dbReference>
<dbReference type="Proteomes" id="UP000829494">
    <property type="component" value="Chromosome"/>
</dbReference>
<proteinExistence type="inferred from homology"/>
<dbReference type="GeneID" id="66853857"/>
<dbReference type="InterPro" id="IPR015422">
    <property type="entry name" value="PyrdxlP-dep_Trfase_small"/>
</dbReference>
<dbReference type="Gene3D" id="3.90.1150.10">
    <property type="entry name" value="Aspartate Aminotransferase, domain 1"/>
    <property type="match status" value="1"/>
</dbReference>
<dbReference type="InterPro" id="IPR000653">
    <property type="entry name" value="DegT/StrS_aminotransferase"/>
</dbReference>
<evidence type="ECO:0000256" key="4">
    <source>
        <dbReference type="ARBA" id="ARBA00022898"/>
    </source>
</evidence>
<dbReference type="RefSeq" id="WP_003982162.1">
    <property type="nucleotide sequence ID" value="NZ_CP043497.1"/>
</dbReference>
<reference evidence="8 9" key="1">
    <citation type="submission" date="2022-03" db="EMBL/GenBank/DDBJ databases">
        <title>Complete genome of Streptomyces rimosus ssp. rimosus R7 (=ATCC 10970).</title>
        <authorList>
            <person name="Beganovic S."/>
            <person name="Ruckert C."/>
            <person name="Busche T."/>
            <person name="Kalinowski J."/>
            <person name="Wittmann C."/>
        </authorList>
    </citation>
    <scope>NUCLEOTIDE SEQUENCE [LARGE SCALE GENOMIC DNA]</scope>
    <source>
        <strain evidence="8 9">R7</strain>
    </source>
</reference>
<dbReference type="SUPFAM" id="SSF53383">
    <property type="entry name" value="PLP-dependent transferases"/>
    <property type="match status" value="1"/>
</dbReference>
<keyword evidence="9" id="KW-1185">Reference proteome</keyword>
<dbReference type="Pfam" id="PF01041">
    <property type="entry name" value="DegT_DnrJ_EryC1"/>
    <property type="match status" value="1"/>
</dbReference>
<evidence type="ECO:0000313" key="9">
    <source>
        <dbReference type="Proteomes" id="UP000829494"/>
    </source>
</evidence>
<keyword evidence="2 8" id="KW-0032">Aminotransferase</keyword>
<dbReference type="Gene3D" id="3.40.640.10">
    <property type="entry name" value="Type I PLP-dependent aspartate aminotransferase-like (Major domain)"/>
    <property type="match status" value="1"/>
</dbReference>
<sequence>MYPPKNFDIGWPDLAYGVAACGREGDADRWAATVERRFAEGGAARATAGAAHPDGKGSPSPGRPCPCLTTLSVRSALDLALTAASLPRGSEVLMSAVTIPDMWRIVTEHGLVPVPVDLDAGTLLPTAEQWAAAATERTRAVVVAHLFGTQAPLGPLAELAARHGWLLIEDCAQAYSGPGFRGSPDADVSLFSFGPLKTATALGGAVAVVRKPDLLAAMRALHREWPVQTRDAQARRVAKYALLALLTTRPVYTGLVNATGLLGHDTASGLQDTVGAFAGTDLMPAIRQRPGPALLDLLDRRLSAQDTARTVAERAEVARRLVTRLPDPSPVYGATAPVHTYWLCAVPTPDPDATTARLRSAGFDAARPTSLGAVPAPPDRPQGARTAAHLIRHAVCLPLRPTMSDRTLDRMAAVLDPEDWGGGR</sequence>
<organism evidence="8 9">
    <name type="scientific">Streptomyces rimosus subsp. rimosus</name>
    <dbReference type="NCBI Taxonomy" id="132474"/>
    <lineage>
        <taxon>Bacteria</taxon>
        <taxon>Bacillati</taxon>
        <taxon>Actinomycetota</taxon>
        <taxon>Actinomycetes</taxon>
        <taxon>Kitasatosporales</taxon>
        <taxon>Streptomycetaceae</taxon>
        <taxon>Streptomyces</taxon>
    </lineage>
</organism>
<evidence type="ECO:0000313" key="8">
    <source>
        <dbReference type="EMBL" id="UNZ07004.1"/>
    </source>
</evidence>
<dbReference type="PANTHER" id="PTHR30244">
    <property type="entry name" value="TRANSAMINASE"/>
    <property type="match status" value="1"/>
</dbReference>
<dbReference type="EC" id="2.6.1.100" evidence="8"/>
<evidence type="ECO:0000256" key="2">
    <source>
        <dbReference type="ARBA" id="ARBA00022576"/>
    </source>
</evidence>
<accession>A0ABY3ZA17</accession>
<dbReference type="InterPro" id="IPR015421">
    <property type="entry name" value="PyrdxlP-dep_Trfase_major"/>
</dbReference>
<dbReference type="GO" id="GO:0008483">
    <property type="term" value="F:transaminase activity"/>
    <property type="evidence" value="ECO:0007669"/>
    <property type="project" value="UniProtKB-KW"/>
</dbReference>
<name>A0ABY3ZA17_STRRM</name>
<evidence type="ECO:0000256" key="1">
    <source>
        <dbReference type="ARBA" id="ARBA00001933"/>
    </source>
</evidence>
<keyword evidence="3 8" id="KW-0808">Transferase</keyword>
<evidence type="ECO:0000256" key="3">
    <source>
        <dbReference type="ARBA" id="ARBA00022679"/>
    </source>
</evidence>
<dbReference type="EMBL" id="CP094298">
    <property type="protein sequence ID" value="UNZ07004.1"/>
    <property type="molecule type" value="Genomic_DNA"/>
</dbReference>
<dbReference type="InterPro" id="IPR015424">
    <property type="entry name" value="PyrdxlP-dep_Trfase"/>
</dbReference>
<evidence type="ECO:0000256" key="7">
    <source>
        <dbReference type="SAM" id="MobiDB-lite"/>
    </source>
</evidence>
<protein>
    <submittedName>
        <fullName evidence="8">L-glutamine:2-deoxy-scyllo-inosose aminotransferase</fullName>
        <ecNumber evidence="8">2.6.1.100</ecNumber>
    </submittedName>
</protein>
<evidence type="ECO:0000256" key="6">
    <source>
        <dbReference type="RuleBase" id="RU004508"/>
    </source>
</evidence>
<comment type="similarity">
    <text evidence="5">Belongs to the DegT/DnrJ/EryC1 family. L-glutamine:2-deoxy-scyllo-inosose/scyllo-inosose aminotransferase subfamily.</text>
</comment>
<keyword evidence="4 6" id="KW-0663">Pyridoxal phosphate</keyword>
<evidence type="ECO:0000256" key="5">
    <source>
        <dbReference type="ARBA" id="ARBA00038398"/>
    </source>
</evidence>
<feature type="region of interest" description="Disordered" evidence="7">
    <location>
        <begin position="42"/>
        <end position="63"/>
    </location>
</feature>